<feature type="compositionally biased region" description="Basic and acidic residues" evidence="1">
    <location>
        <begin position="1"/>
        <end position="46"/>
    </location>
</feature>
<evidence type="ECO:0000256" key="1">
    <source>
        <dbReference type="SAM" id="MobiDB-lite"/>
    </source>
</evidence>
<dbReference type="AlphaFoldDB" id="A0A154PNT0"/>
<name>A0A154PNT0_DUFNO</name>
<reference evidence="2 3" key="1">
    <citation type="submission" date="2015-07" db="EMBL/GenBank/DDBJ databases">
        <title>The genome of Dufourea novaeangliae.</title>
        <authorList>
            <person name="Pan H."/>
            <person name="Kapheim K."/>
        </authorList>
    </citation>
    <scope>NUCLEOTIDE SEQUENCE [LARGE SCALE GENOMIC DNA]</scope>
    <source>
        <strain evidence="2">0120121106</strain>
        <tissue evidence="2">Whole body</tissue>
    </source>
</reference>
<feature type="region of interest" description="Disordered" evidence="1">
    <location>
        <begin position="1"/>
        <end position="54"/>
    </location>
</feature>
<evidence type="ECO:0000313" key="2">
    <source>
        <dbReference type="EMBL" id="KZC13541.1"/>
    </source>
</evidence>
<keyword evidence="3" id="KW-1185">Reference proteome</keyword>
<protein>
    <submittedName>
        <fullName evidence="2">Uncharacterized protein</fullName>
    </submittedName>
</protein>
<accession>A0A154PNT0</accession>
<proteinExistence type="predicted"/>
<evidence type="ECO:0000313" key="3">
    <source>
        <dbReference type="Proteomes" id="UP000076502"/>
    </source>
</evidence>
<dbReference type="Proteomes" id="UP000076502">
    <property type="component" value="Unassembled WGS sequence"/>
</dbReference>
<dbReference type="EMBL" id="KQ435007">
    <property type="protein sequence ID" value="KZC13541.1"/>
    <property type="molecule type" value="Genomic_DNA"/>
</dbReference>
<gene>
    <name evidence="2" type="ORF">WN55_05093</name>
</gene>
<sequence>MSMEERRGERERETRWMERPAAEREMRGGEKERRVAEETVEEKGPRENSVFAGV</sequence>
<organism evidence="2 3">
    <name type="scientific">Dufourea novaeangliae</name>
    <name type="common">Sweat bee</name>
    <dbReference type="NCBI Taxonomy" id="178035"/>
    <lineage>
        <taxon>Eukaryota</taxon>
        <taxon>Metazoa</taxon>
        <taxon>Ecdysozoa</taxon>
        <taxon>Arthropoda</taxon>
        <taxon>Hexapoda</taxon>
        <taxon>Insecta</taxon>
        <taxon>Pterygota</taxon>
        <taxon>Neoptera</taxon>
        <taxon>Endopterygota</taxon>
        <taxon>Hymenoptera</taxon>
        <taxon>Apocrita</taxon>
        <taxon>Aculeata</taxon>
        <taxon>Apoidea</taxon>
        <taxon>Anthophila</taxon>
        <taxon>Halictidae</taxon>
        <taxon>Rophitinae</taxon>
        <taxon>Dufourea</taxon>
    </lineage>
</organism>